<keyword evidence="4" id="KW-1185">Reference proteome</keyword>
<accession>A0ABW7Z9G2</accession>
<dbReference type="Gene3D" id="2.140.10.30">
    <property type="entry name" value="Dipeptidylpeptidase IV, N-terminal domain"/>
    <property type="match status" value="1"/>
</dbReference>
<comment type="caution">
    <text evidence="3">The sequence shown here is derived from an EMBL/GenBank/DDBJ whole genome shotgun (WGS) entry which is preliminary data.</text>
</comment>
<gene>
    <name evidence="3" type="ORF">ACIBG2_45990</name>
</gene>
<dbReference type="EMBL" id="JBITGY010000016">
    <property type="protein sequence ID" value="MFI6504805.1"/>
    <property type="molecule type" value="Genomic_DNA"/>
</dbReference>
<name>A0ABW7Z9G2_9ACTN</name>
<feature type="domain" description="Dipeptidylpeptidase IV N-terminal" evidence="2">
    <location>
        <begin position="115"/>
        <end position="427"/>
    </location>
</feature>
<dbReference type="Gene3D" id="3.40.50.1820">
    <property type="entry name" value="alpha/beta hydrolase"/>
    <property type="match status" value="1"/>
</dbReference>
<dbReference type="InterPro" id="IPR002469">
    <property type="entry name" value="Peptidase_S9B_N"/>
</dbReference>
<dbReference type="RefSeq" id="WP_397090707.1">
    <property type="nucleotide sequence ID" value="NZ_JBITGY010000016.1"/>
</dbReference>
<evidence type="ECO:0000313" key="3">
    <source>
        <dbReference type="EMBL" id="MFI6504805.1"/>
    </source>
</evidence>
<dbReference type="InterPro" id="IPR029058">
    <property type="entry name" value="AB_hydrolase_fold"/>
</dbReference>
<dbReference type="PANTHER" id="PTHR11731:SF118">
    <property type="entry name" value="BLR1971 PROTEIN"/>
    <property type="match status" value="1"/>
</dbReference>
<dbReference type="PANTHER" id="PTHR11731">
    <property type="entry name" value="PROTEASE FAMILY S9B,C DIPEPTIDYL-PEPTIDASE IV-RELATED"/>
    <property type="match status" value="1"/>
</dbReference>
<dbReference type="Pfam" id="PF00930">
    <property type="entry name" value="DPPIV_N"/>
    <property type="match status" value="1"/>
</dbReference>
<dbReference type="SUPFAM" id="SSF82171">
    <property type="entry name" value="DPP6 N-terminal domain-like"/>
    <property type="match status" value="1"/>
</dbReference>
<dbReference type="Pfam" id="PF00326">
    <property type="entry name" value="Peptidase_S9"/>
    <property type="match status" value="1"/>
</dbReference>
<proteinExistence type="predicted"/>
<evidence type="ECO:0000313" key="4">
    <source>
        <dbReference type="Proteomes" id="UP001612741"/>
    </source>
</evidence>
<sequence length="732" mass="79888">MESRYRTAEQLLGHNRPALVRGGKVRPVWRNGTFWYRSDGRFLRVDPARGVQEPAFDHERLAAALGVEPGALPFGAITLEDGAVVFDVGGTRLRCALGTYTLTEIGRAPGPVDAVSPDGRHAVFRKGHDLWLRELATGAESPLTADGTAEQPYGTNADSGSARTLARRLGLPYLPPVVSWSPDSRRVLTHRMDERGVKLMHLVESAPADGGRPVLHTYRYALPGDAILPRAEMTVLDVETGTAVPAKAEPLLAPYVSPITLRRAWWARDGSAAYYLEQTRDYRTLTLRSVDPETGEVRTLAEESGPTRVEPVQNVACPPIVKVIPEGVVWFSQRDGFGHLYLHGERTVQLTRGEWNVQEILHADSSGVFFVAAGLVEDDPYRRQVCKVALDGTGFTRITDDDLDHAVSVADDGSCFLDSASTVDVPPVITVRGWDGRILVEVSRADVSGLLATGWQAPERVKVTAADGVTEVYGVLYRPHDFDPAQRYPVLDHPYPGPQVGRVEPGFGQGQLGYDAEAMAALGFAVLALDGRGTPGRDKAFHDASYGALGNGGHLDDHVAALRQLAETRPWLDLDRVGVFGRSGGGFAAVRAMLQYPDVFTVGVADCGNHDQRLYHSIWGESYGGPFDPETYAHWDNGELADRLQGKLLLVHGELDDNVTPHLTMRLAGRLIAANKDFDLLIVPGAEHGFVGFDDYVIRRRWDFLVRHLLGAEPPAGYRLAPIPFDPELLAG</sequence>
<dbReference type="Proteomes" id="UP001612741">
    <property type="component" value="Unassembled WGS sequence"/>
</dbReference>
<dbReference type="SUPFAM" id="SSF53474">
    <property type="entry name" value="alpha/beta-Hydrolases"/>
    <property type="match status" value="1"/>
</dbReference>
<dbReference type="InterPro" id="IPR001375">
    <property type="entry name" value="Peptidase_S9_cat"/>
</dbReference>
<evidence type="ECO:0000259" key="1">
    <source>
        <dbReference type="Pfam" id="PF00326"/>
    </source>
</evidence>
<dbReference type="InterPro" id="IPR050278">
    <property type="entry name" value="Serine_Prot_S9B/DPPIV"/>
</dbReference>
<feature type="domain" description="Peptidase S9 prolyl oligopeptidase catalytic" evidence="1">
    <location>
        <begin position="516"/>
        <end position="709"/>
    </location>
</feature>
<reference evidence="3 4" key="1">
    <citation type="submission" date="2024-10" db="EMBL/GenBank/DDBJ databases">
        <title>The Natural Products Discovery Center: Release of the First 8490 Sequenced Strains for Exploring Actinobacteria Biosynthetic Diversity.</title>
        <authorList>
            <person name="Kalkreuter E."/>
            <person name="Kautsar S.A."/>
            <person name="Yang D."/>
            <person name="Bader C.D."/>
            <person name="Teijaro C.N."/>
            <person name="Fluegel L."/>
            <person name="Davis C.M."/>
            <person name="Simpson J.R."/>
            <person name="Lauterbach L."/>
            <person name="Steele A.D."/>
            <person name="Gui C."/>
            <person name="Meng S."/>
            <person name="Li G."/>
            <person name="Viehrig K."/>
            <person name="Ye F."/>
            <person name="Su P."/>
            <person name="Kiefer A.F."/>
            <person name="Nichols A."/>
            <person name="Cepeda A.J."/>
            <person name="Yan W."/>
            <person name="Fan B."/>
            <person name="Jiang Y."/>
            <person name="Adhikari A."/>
            <person name="Zheng C.-J."/>
            <person name="Schuster L."/>
            <person name="Cowan T.M."/>
            <person name="Smanski M.J."/>
            <person name="Chevrette M.G."/>
            <person name="De Carvalho L.P.S."/>
            <person name="Shen B."/>
        </authorList>
    </citation>
    <scope>NUCLEOTIDE SEQUENCE [LARGE SCALE GENOMIC DNA]</scope>
    <source>
        <strain evidence="3 4">NPDC050545</strain>
    </source>
</reference>
<protein>
    <submittedName>
        <fullName evidence="3">DPP IV N-terminal domain-containing protein</fullName>
    </submittedName>
</protein>
<evidence type="ECO:0000259" key="2">
    <source>
        <dbReference type="Pfam" id="PF00930"/>
    </source>
</evidence>
<organism evidence="3 4">
    <name type="scientific">Nonomuraea typhae</name>
    <dbReference type="NCBI Taxonomy" id="2603600"/>
    <lineage>
        <taxon>Bacteria</taxon>
        <taxon>Bacillati</taxon>
        <taxon>Actinomycetota</taxon>
        <taxon>Actinomycetes</taxon>
        <taxon>Streptosporangiales</taxon>
        <taxon>Streptosporangiaceae</taxon>
        <taxon>Nonomuraea</taxon>
    </lineage>
</organism>